<dbReference type="PANTHER" id="PTHR11439">
    <property type="entry name" value="GAG-POL-RELATED RETROTRANSPOSON"/>
    <property type="match status" value="1"/>
</dbReference>
<gene>
    <name evidence="1" type="ORF">PHMEG_00010148</name>
</gene>
<dbReference type="STRING" id="4795.A0A225WGW9"/>
<dbReference type="OrthoDB" id="166455at2759"/>
<dbReference type="Proteomes" id="UP000198211">
    <property type="component" value="Unassembled WGS sequence"/>
</dbReference>
<organism evidence="1 2">
    <name type="scientific">Phytophthora megakarya</name>
    <dbReference type="NCBI Taxonomy" id="4795"/>
    <lineage>
        <taxon>Eukaryota</taxon>
        <taxon>Sar</taxon>
        <taxon>Stramenopiles</taxon>
        <taxon>Oomycota</taxon>
        <taxon>Peronosporomycetes</taxon>
        <taxon>Peronosporales</taxon>
        <taxon>Peronosporaceae</taxon>
        <taxon>Phytophthora</taxon>
    </lineage>
</organism>
<dbReference type="EMBL" id="NBNE01000994">
    <property type="protein sequence ID" value="OWZ16110.1"/>
    <property type="molecule type" value="Genomic_DNA"/>
</dbReference>
<comment type="caution">
    <text evidence="1">The sequence shown here is derived from an EMBL/GenBank/DDBJ whole genome shotgun (WGS) entry which is preliminary data.</text>
</comment>
<proteinExistence type="predicted"/>
<evidence type="ECO:0000313" key="1">
    <source>
        <dbReference type="EMBL" id="OWZ16110.1"/>
    </source>
</evidence>
<evidence type="ECO:0000313" key="2">
    <source>
        <dbReference type="Proteomes" id="UP000198211"/>
    </source>
</evidence>
<accession>A0A225WGW9</accession>
<keyword evidence="2" id="KW-1185">Reference proteome</keyword>
<protein>
    <submittedName>
        <fullName evidence="1">Polyprotein</fullName>
    </submittedName>
</protein>
<dbReference type="PANTHER" id="PTHR11439:SF440">
    <property type="entry name" value="INTEGRASE CATALYTIC DOMAIN-CONTAINING PROTEIN"/>
    <property type="match status" value="1"/>
</dbReference>
<name>A0A225WGW9_9STRA</name>
<dbReference type="AlphaFoldDB" id="A0A225WGW9"/>
<reference evidence="2" key="1">
    <citation type="submission" date="2017-03" db="EMBL/GenBank/DDBJ databases">
        <title>Phytopthora megakarya and P. palmivora, two closely related causual agents of cacao black pod achieved similar genome size and gene model numbers by different mechanisms.</title>
        <authorList>
            <person name="Ali S."/>
            <person name="Shao J."/>
            <person name="Larry D.J."/>
            <person name="Kronmiller B."/>
            <person name="Shen D."/>
            <person name="Strem M.D."/>
            <person name="Melnick R.L."/>
            <person name="Guiltinan M.J."/>
            <person name="Tyler B.M."/>
            <person name="Meinhardt L.W."/>
            <person name="Bailey B.A."/>
        </authorList>
    </citation>
    <scope>NUCLEOTIDE SEQUENCE [LARGE SCALE GENOMIC DNA]</scope>
    <source>
        <strain evidence="2">zdho120</strain>
    </source>
</reference>
<sequence length="90" mass="9912">MPISWICKKQCGVSLSTMEAEYTAASVLGAELLGIRELLKELGAKSEMPMPLRIDNQAALKQLDGELASGKAKHIDVRIKFIGCYTRWTS</sequence>
<dbReference type="CDD" id="cd09272">
    <property type="entry name" value="RNase_HI_RT_Ty1"/>
    <property type="match status" value="1"/>
</dbReference>